<dbReference type="PANTHER" id="PTHR30633:SF0">
    <property type="entry name" value="CYTOCHROME C-552"/>
    <property type="match status" value="1"/>
</dbReference>
<dbReference type="GO" id="GO:0042279">
    <property type="term" value="F:nitrite reductase (cytochrome, ammonia-forming) activity"/>
    <property type="evidence" value="ECO:0007669"/>
    <property type="project" value="UniProtKB-UniRule"/>
</dbReference>
<feature type="binding site" description="axial binding residue" evidence="15">
    <location>
        <position position="310"/>
    </location>
    <ligand>
        <name>heme c</name>
        <dbReference type="ChEBI" id="CHEBI:61717"/>
        <label>2</label>
    </ligand>
    <ligandPart>
        <name>Fe</name>
        <dbReference type="ChEBI" id="CHEBI:18248"/>
    </ligandPart>
</feature>
<keyword evidence="5 15" id="KW-0349">Heme</keyword>
<feature type="signal peptide" evidence="15">
    <location>
        <begin position="1"/>
        <end position="27"/>
    </location>
</feature>
<dbReference type="FunFam" id="1.20.140.10:FF:000014">
    <property type="entry name" value="Cytochrome c-552"/>
    <property type="match status" value="1"/>
</dbReference>
<keyword evidence="9 15" id="KW-0106">Calcium</keyword>
<dbReference type="UniPathway" id="UPA00653"/>
<proteinExistence type="inferred from homology"/>
<comment type="subcellular location">
    <subcellularLocation>
        <location evidence="1 15">Periplasm</location>
    </subcellularLocation>
</comment>
<evidence type="ECO:0000256" key="4">
    <source>
        <dbReference type="ARBA" id="ARBA00022448"/>
    </source>
</evidence>
<dbReference type="RefSeq" id="WP_153447198.1">
    <property type="nucleotide sequence ID" value="NZ_CP045699.1"/>
</dbReference>
<feature type="binding site" description="axial binding residue" evidence="15">
    <location>
        <position position="284"/>
    </location>
    <ligand>
        <name>heme c</name>
        <dbReference type="ChEBI" id="CHEBI:61717"/>
        <label>5</label>
    </ligand>
    <ligandPart>
        <name>Fe</name>
        <dbReference type="ChEBI" id="CHEBI:18248"/>
    </ligandPart>
</feature>
<dbReference type="GO" id="GO:0042128">
    <property type="term" value="P:nitrate assimilation"/>
    <property type="evidence" value="ECO:0007669"/>
    <property type="project" value="UniProtKB-UniRule"/>
</dbReference>
<reference evidence="17 18" key="1">
    <citation type="submission" date="2019-10" db="EMBL/GenBank/DDBJ databases">
        <title>Vibrio sp. nov., isolated from Coralline algae surface.</title>
        <authorList>
            <person name="Geng Y."/>
            <person name="Zhang X."/>
        </authorList>
    </citation>
    <scope>NUCLEOTIDE SEQUENCE [LARGE SCALE GENOMIC DNA]</scope>
    <source>
        <strain evidence="17 18">SM1977</strain>
    </source>
</reference>
<dbReference type="Pfam" id="PF02335">
    <property type="entry name" value="Cytochrom_C552"/>
    <property type="match status" value="1"/>
</dbReference>
<evidence type="ECO:0000313" key="17">
    <source>
        <dbReference type="EMBL" id="QGA65048.1"/>
    </source>
</evidence>
<feature type="binding site" description="axial binding residue" evidence="15">
    <location>
        <position position="221"/>
    </location>
    <ligand>
        <name>heme c</name>
        <dbReference type="ChEBI" id="CHEBI:61717"/>
        <label>3</label>
    </ligand>
    <ligandPart>
        <name>Fe</name>
        <dbReference type="ChEBI" id="CHEBI:18248"/>
    </ligandPart>
</feature>
<feature type="region of interest" description="Disordered" evidence="16">
    <location>
        <begin position="30"/>
        <end position="67"/>
    </location>
</feature>
<dbReference type="NCBIfam" id="TIGR03152">
    <property type="entry name" value="cyto_c552_HCOOH"/>
    <property type="match status" value="1"/>
</dbReference>
<evidence type="ECO:0000256" key="9">
    <source>
        <dbReference type="ARBA" id="ARBA00022837"/>
    </source>
</evidence>
<dbReference type="NCBIfam" id="NF008339">
    <property type="entry name" value="PRK11125.1"/>
    <property type="match status" value="1"/>
</dbReference>
<feature type="compositionally biased region" description="Basic and acidic residues" evidence="16">
    <location>
        <begin position="44"/>
        <end position="59"/>
    </location>
</feature>
<feature type="binding site" description="covalent" evidence="15">
    <location>
        <position position="171"/>
    </location>
    <ligand>
        <name>heme c</name>
        <dbReference type="ChEBI" id="CHEBI:61717"/>
        <label>2</label>
    </ligand>
</feature>
<evidence type="ECO:0000256" key="3">
    <source>
        <dbReference type="ARBA" id="ARBA00009288"/>
    </source>
</evidence>
<feature type="binding site" evidence="15">
    <location>
        <position position="223"/>
    </location>
    <ligand>
        <name>Ca(2+)</name>
        <dbReference type="ChEBI" id="CHEBI:29108"/>
    </ligand>
</feature>
<dbReference type="Gene3D" id="1.10.1130.10">
    <property type="entry name" value="Flavocytochrome C3, Chain A"/>
    <property type="match status" value="1"/>
</dbReference>
<comment type="function">
    <text evidence="14">Catalyzes the reduction of nitrite to ammonia, consuming six electrons in the process. Has very low activity toward hydroxylamine. Has even lower activity toward sulfite. Sulfite reductase activity is maximal at neutral pH.</text>
</comment>
<dbReference type="HAMAP" id="MF_01182">
    <property type="entry name" value="Cytochrom_C552"/>
    <property type="match status" value="1"/>
</dbReference>
<dbReference type="GO" id="GO:0030288">
    <property type="term" value="C:outer membrane-bounded periplasmic space"/>
    <property type="evidence" value="ECO:0007669"/>
    <property type="project" value="TreeGrafter"/>
</dbReference>
<feature type="binding site" description="covalent" evidence="15">
    <location>
        <position position="133"/>
    </location>
    <ligand>
        <name>heme c</name>
        <dbReference type="ChEBI" id="CHEBI:61717"/>
        <label>1</label>
    </ligand>
</feature>
<dbReference type="GO" id="GO:0005509">
    <property type="term" value="F:calcium ion binding"/>
    <property type="evidence" value="ECO:0007669"/>
    <property type="project" value="UniProtKB-UniRule"/>
</dbReference>
<evidence type="ECO:0000256" key="14">
    <source>
        <dbReference type="ARBA" id="ARBA00058745"/>
    </source>
</evidence>
<comment type="cofactor">
    <cofactor evidence="15">
        <name>Ca(2+)</name>
        <dbReference type="ChEBI" id="CHEBI:29108"/>
    </cofactor>
    <text evidence="15">Binds 1 Ca(2+) ion per monomer.</text>
</comment>
<feature type="compositionally biased region" description="Low complexity" evidence="16">
    <location>
        <begin position="30"/>
        <end position="43"/>
    </location>
</feature>
<comment type="cofactor">
    <cofactor evidence="15">
        <name>heme c</name>
        <dbReference type="ChEBI" id="CHEBI:61717"/>
    </cofactor>
    <text evidence="15">Binds 5 heme c groups covalently per monomer.</text>
</comment>
<comment type="pathway">
    <text evidence="2 15">Nitrogen metabolism; nitrate reduction (assimilation).</text>
</comment>
<evidence type="ECO:0000256" key="10">
    <source>
        <dbReference type="ARBA" id="ARBA00022982"/>
    </source>
</evidence>
<organism evidence="17 18">
    <name type="scientific">Vibrio algicola</name>
    <dbReference type="NCBI Taxonomy" id="2662262"/>
    <lineage>
        <taxon>Bacteria</taxon>
        <taxon>Pseudomonadati</taxon>
        <taxon>Pseudomonadota</taxon>
        <taxon>Gammaproteobacteria</taxon>
        <taxon>Vibrionales</taxon>
        <taxon>Vibrionaceae</taxon>
        <taxon>Vibrio</taxon>
    </lineage>
</organism>
<feature type="binding site" evidence="15">
    <location>
        <position position="224"/>
    </location>
    <ligand>
        <name>substrate</name>
    </ligand>
</feature>
<evidence type="ECO:0000256" key="8">
    <source>
        <dbReference type="ARBA" id="ARBA00022764"/>
    </source>
</evidence>
<dbReference type="EMBL" id="CP045699">
    <property type="protein sequence ID" value="QGA65048.1"/>
    <property type="molecule type" value="Genomic_DNA"/>
</dbReference>
<keyword evidence="6 15" id="KW-0479">Metal-binding</keyword>
<feature type="binding site" description="covalent" evidence="15">
    <location>
        <position position="220"/>
    </location>
    <ligand>
        <name>heme c</name>
        <dbReference type="ChEBI" id="CHEBI:61717"/>
        <label>3</label>
    </ligand>
</feature>
<dbReference type="AlphaFoldDB" id="A0A5Q0TD67"/>
<evidence type="ECO:0000256" key="15">
    <source>
        <dbReference type="HAMAP-Rule" id="MF_01182"/>
    </source>
</evidence>
<dbReference type="InterPro" id="IPR017570">
    <property type="entry name" value="Cyt_c_NO2Rdtase_formate-dep"/>
</dbReference>
<dbReference type="PANTHER" id="PTHR30633">
    <property type="entry name" value="CYTOCHROME C-552 RESPIRATORY NITRITE REDUCTASE"/>
    <property type="match status" value="1"/>
</dbReference>
<dbReference type="PIRSF" id="PIRSF000243">
    <property type="entry name" value="Cyt_c552"/>
    <property type="match status" value="1"/>
</dbReference>
<evidence type="ECO:0000256" key="13">
    <source>
        <dbReference type="ARBA" id="ARBA00049131"/>
    </source>
</evidence>
<dbReference type="FunFam" id="1.10.1130.10:FF:000002">
    <property type="entry name" value="Cytochrome c-552"/>
    <property type="match status" value="1"/>
</dbReference>
<dbReference type="InterPro" id="IPR003321">
    <property type="entry name" value="Cyt_c552"/>
</dbReference>
<evidence type="ECO:0000256" key="12">
    <source>
        <dbReference type="ARBA" id="ARBA00023004"/>
    </source>
</evidence>
<feature type="binding site" description="axial binding residue" evidence="15">
    <location>
        <position position="402"/>
    </location>
    <ligand>
        <name>heme c</name>
        <dbReference type="ChEBI" id="CHEBI:61717"/>
        <label>4</label>
    </ligand>
    <ligandPart>
        <name>Fe</name>
        <dbReference type="ChEBI" id="CHEBI:18248"/>
    </ligandPart>
</feature>
<keyword evidence="7 15" id="KW-0732">Signal</keyword>
<feature type="binding site" evidence="15">
    <location>
        <position position="224"/>
    </location>
    <ligand>
        <name>Ca(2+)</name>
        <dbReference type="ChEBI" id="CHEBI:29108"/>
    </ligand>
</feature>
<accession>A0A5Q0TD67</accession>
<dbReference type="GO" id="GO:0005506">
    <property type="term" value="F:iron ion binding"/>
    <property type="evidence" value="ECO:0007669"/>
    <property type="project" value="UniProtKB-UniRule"/>
</dbReference>
<evidence type="ECO:0000256" key="2">
    <source>
        <dbReference type="ARBA" id="ARBA00005096"/>
    </source>
</evidence>
<feature type="binding site" description="axial binding residue" evidence="15">
    <location>
        <position position="295"/>
    </location>
    <ligand>
        <name>heme c</name>
        <dbReference type="ChEBI" id="CHEBI:61717"/>
        <label>4</label>
    </ligand>
    <ligandPart>
        <name>Fe</name>
        <dbReference type="ChEBI" id="CHEBI:18248"/>
    </ligandPart>
</feature>
<evidence type="ECO:0000256" key="11">
    <source>
        <dbReference type="ARBA" id="ARBA00023002"/>
    </source>
</evidence>
<dbReference type="CDD" id="cd00548">
    <property type="entry name" value="NrfA-like"/>
    <property type="match status" value="1"/>
</dbReference>
<dbReference type="Gene3D" id="1.20.140.10">
    <property type="entry name" value="Butyryl-CoA Dehydrogenase, subunit A, domain 3"/>
    <property type="match status" value="1"/>
</dbReference>
<feature type="binding site" description="covalent" evidence="15">
    <location>
        <position position="294"/>
    </location>
    <ligand>
        <name>heme c</name>
        <dbReference type="ChEBI" id="CHEBI:61717"/>
        <label>4</label>
    </ligand>
</feature>
<dbReference type="GO" id="GO:0019645">
    <property type="term" value="P:anaerobic electron transport chain"/>
    <property type="evidence" value="ECO:0007669"/>
    <property type="project" value="TreeGrafter"/>
</dbReference>
<feature type="binding site" description="covalent" evidence="15">
    <location>
        <position position="168"/>
    </location>
    <ligand>
        <name>heme c</name>
        <dbReference type="ChEBI" id="CHEBI:61717"/>
        <label>2</label>
    </ligand>
</feature>
<feature type="chain" id="PRO_5024516271" description="Cytochrome c-552" evidence="15">
    <location>
        <begin position="28"/>
        <end position="488"/>
    </location>
</feature>
<keyword evidence="4 15" id="KW-0813">Transport</keyword>
<evidence type="ECO:0000256" key="7">
    <source>
        <dbReference type="ARBA" id="ARBA00022729"/>
    </source>
</evidence>
<evidence type="ECO:0000256" key="16">
    <source>
        <dbReference type="SAM" id="MobiDB-lite"/>
    </source>
</evidence>
<evidence type="ECO:0000256" key="6">
    <source>
        <dbReference type="ARBA" id="ARBA00022723"/>
    </source>
</evidence>
<feature type="binding site" description="covalent" evidence="15">
    <location>
        <position position="217"/>
    </location>
    <ligand>
        <name>heme c</name>
        <dbReference type="ChEBI" id="CHEBI:61717"/>
        <label>3</label>
    </ligand>
</feature>
<feature type="binding site" description="axial binding residue" evidence="15">
    <location>
        <position position="172"/>
    </location>
    <ligand>
        <name>heme c</name>
        <dbReference type="ChEBI" id="CHEBI:61717"/>
        <label>2</label>
    </ligand>
    <ligandPart>
        <name>Fe</name>
        <dbReference type="ChEBI" id="CHEBI:18248"/>
    </ligandPart>
</feature>
<feature type="binding site" description="covalent" evidence="15">
    <location>
        <position position="130"/>
    </location>
    <ligand>
        <name>heme c</name>
        <dbReference type="ChEBI" id="CHEBI:61717"/>
        <label>1</label>
    </ligand>
</feature>
<feature type="binding site" evidence="15">
    <location>
        <position position="270"/>
    </location>
    <ligand>
        <name>Ca(2+)</name>
        <dbReference type="ChEBI" id="CHEBI:29108"/>
    </ligand>
</feature>
<dbReference type="InterPro" id="IPR036280">
    <property type="entry name" value="Multihaem_cyt_sf"/>
</dbReference>
<feature type="binding site" description="axial binding residue" evidence="15">
    <location>
        <position position="102"/>
    </location>
    <ligand>
        <name>heme c</name>
        <dbReference type="ChEBI" id="CHEBI:61717"/>
        <label>3</label>
    </ligand>
    <ligandPart>
        <name>Fe</name>
        <dbReference type="ChEBI" id="CHEBI:18248"/>
    </ligandPart>
</feature>
<evidence type="ECO:0000256" key="5">
    <source>
        <dbReference type="ARBA" id="ARBA00022617"/>
    </source>
</evidence>
<feature type="binding site" description="axial binding residue" evidence="15">
    <location>
        <position position="134"/>
    </location>
    <ligand>
        <name>heme c</name>
        <dbReference type="ChEBI" id="CHEBI:61717"/>
        <label>1</label>
    </ligand>
    <ligandPart>
        <name>Fe</name>
        <dbReference type="ChEBI" id="CHEBI:18248"/>
    </ligandPart>
</feature>
<feature type="binding site" evidence="15">
    <location>
        <position position="273"/>
    </location>
    <ligand>
        <name>substrate</name>
    </ligand>
</feature>
<dbReference type="GO" id="GO:0020037">
    <property type="term" value="F:heme binding"/>
    <property type="evidence" value="ECO:0007669"/>
    <property type="project" value="InterPro"/>
</dbReference>
<dbReference type="EC" id="1.7.2.2" evidence="15"/>
<feature type="binding site" evidence="15">
    <location>
        <position position="272"/>
    </location>
    <ligand>
        <name>Ca(2+)</name>
        <dbReference type="ChEBI" id="CHEBI:29108"/>
    </ligand>
</feature>
<feature type="binding site" description="covalent" evidence="15">
    <location>
        <position position="326"/>
    </location>
    <ligand>
        <name>heme c</name>
        <dbReference type="ChEBI" id="CHEBI:61717"/>
        <label>5</label>
    </ligand>
</feature>
<evidence type="ECO:0000313" key="18">
    <source>
        <dbReference type="Proteomes" id="UP000348942"/>
    </source>
</evidence>
<comment type="similarity">
    <text evidence="3 15">Belongs to the cytochrome c-552 family.</text>
</comment>
<keyword evidence="8 15" id="KW-0574">Periplasm</keyword>
<name>A0A5Q0TD67_9VIBR</name>
<keyword evidence="10 15" id="KW-0249">Electron transport</keyword>
<feature type="binding site" description="covalent" evidence="15">
    <location>
        <position position="291"/>
    </location>
    <ligand>
        <name>heme c</name>
        <dbReference type="ChEBI" id="CHEBI:61717"/>
        <label>4</label>
    </ligand>
</feature>
<feature type="binding site" description="axial binding residue" evidence="15">
    <location>
        <position position="327"/>
    </location>
    <ligand>
        <name>heme c</name>
        <dbReference type="ChEBI" id="CHEBI:61717"/>
        <label>5</label>
    </ligand>
    <ligandPart>
        <name>Fe</name>
        <dbReference type="ChEBI" id="CHEBI:18248"/>
    </ligandPart>
</feature>
<feature type="binding site" description="covalent" evidence="15">
    <location>
        <position position="323"/>
    </location>
    <ligand>
        <name>heme c</name>
        <dbReference type="ChEBI" id="CHEBI:61717"/>
        <label>5</label>
    </ligand>
</feature>
<keyword evidence="18" id="KW-1185">Reference proteome</keyword>
<gene>
    <name evidence="15 17" type="primary">nrfA</name>
    <name evidence="17" type="ORF">GFB47_06235</name>
</gene>
<comment type="catalytic activity">
    <reaction evidence="13 15">
        <text>6 Fe(III)-[cytochrome c] + NH4(+) + 2 H2O = 6 Fe(II)-[cytochrome c] + nitrite + 8 H(+)</text>
        <dbReference type="Rhea" id="RHEA:13089"/>
        <dbReference type="Rhea" id="RHEA-COMP:10350"/>
        <dbReference type="Rhea" id="RHEA-COMP:14399"/>
        <dbReference type="ChEBI" id="CHEBI:15377"/>
        <dbReference type="ChEBI" id="CHEBI:15378"/>
        <dbReference type="ChEBI" id="CHEBI:16301"/>
        <dbReference type="ChEBI" id="CHEBI:28938"/>
        <dbReference type="ChEBI" id="CHEBI:29033"/>
        <dbReference type="ChEBI" id="CHEBI:29034"/>
        <dbReference type="EC" id="1.7.2.2"/>
    </reaction>
</comment>
<dbReference type="Proteomes" id="UP000348942">
    <property type="component" value="Chromosome 1"/>
</dbReference>
<dbReference type="SUPFAM" id="SSF48695">
    <property type="entry name" value="Multiheme cytochromes"/>
    <property type="match status" value="1"/>
</dbReference>
<evidence type="ECO:0000256" key="1">
    <source>
        <dbReference type="ARBA" id="ARBA00004418"/>
    </source>
</evidence>
<protein>
    <recommendedName>
        <fullName evidence="15">Cytochrome c-552</fullName>
        <ecNumber evidence="15">1.7.2.2</ecNumber>
    </recommendedName>
    <alternativeName>
        <fullName evidence="15">Ammonia-forming cytochrome c nitrite reductase</fullName>
        <shortName evidence="15">Cytochrome c nitrite reductase</shortName>
    </alternativeName>
</protein>
<sequence length="488" mass="55093" precursor="true">MKKNAVNATLLSLLSVTTFALTTSAQATEAKQTQATTQSANQKMRFDPRNEKFESDHPEQYQSWKDTSKSKHITDALKNDPNMVVLWAGYGFAKDYNAPRGHFYAVTDVRETLRTGGPKDAKSGPMPMACWSCKGPDVPRVIDERGEDGYFEGKWARLGAQIVNPIGCADCHDTQSDDFKKGKPALRVARPYGKRAMDTIGRPFEKQDRFGQQSQVCGQCHVEYYFQKDKKNAVKFPWDNGVTVDEMEAYYDKIGFSDWTHAVSKTPMLKAQHPEYETWQLGIHGKNNVACVDCHMPKVKNKDGKVYTDHKVGNPFDRFDDTCAQCHTQDKKTMMNIVKSRKDKVQEMKLLAEKQIVAAHFEAKAAWDAGATPAEMKDILLDIRHAQWRWDYAIASHGVHMHAPEVALRVLGTAVDRATDARTKLIRLLAKKGITDPVKIPDISTKEAAQKALGMDMKGMNQEKQDFLKTVVPEWDKEAKKREASYPQ</sequence>
<keyword evidence="12 15" id="KW-0408">Iron</keyword>
<keyword evidence="11 15" id="KW-0560">Oxidoreductase</keyword>